<reference evidence="1 2" key="1">
    <citation type="journal article" date="2018" name="Sci. Rep.">
        <title>Genomic signatures of local adaptation to the degree of environmental predictability in rotifers.</title>
        <authorList>
            <person name="Franch-Gras L."/>
            <person name="Hahn C."/>
            <person name="Garcia-Roger E.M."/>
            <person name="Carmona M.J."/>
            <person name="Serra M."/>
            <person name="Gomez A."/>
        </authorList>
    </citation>
    <scope>NUCLEOTIDE SEQUENCE [LARGE SCALE GENOMIC DNA]</scope>
    <source>
        <strain evidence="1">HYR1</strain>
    </source>
</reference>
<comment type="caution">
    <text evidence="1">The sequence shown here is derived from an EMBL/GenBank/DDBJ whole genome shotgun (WGS) entry which is preliminary data.</text>
</comment>
<protein>
    <submittedName>
        <fullName evidence="1">Uncharacterized protein</fullName>
    </submittedName>
</protein>
<dbReference type="AlphaFoldDB" id="A0A3M7STY8"/>
<evidence type="ECO:0000313" key="2">
    <source>
        <dbReference type="Proteomes" id="UP000276133"/>
    </source>
</evidence>
<dbReference type="EMBL" id="REGN01000792">
    <property type="protein sequence ID" value="RNA39070.1"/>
    <property type="molecule type" value="Genomic_DNA"/>
</dbReference>
<organism evidence="1 2">
    <name type="scientific">Brachionus plicatilis</name>
    <name type="common">Marine rotifer</name>
    <name type="synonym">Brachionus muelleri</name>
    <dbReference type="NCBI Taxonomy" id="10195"/>
    <lineage>
        <taxon>Eukaryota</taxon>
        <taxon>Metazoa</taxon>
        <taxon>Spiralia</taxon>
        <taxon>Gnathifera</taxon>
        <taxon>Rotifera</taxon>
        <taxon>Eurotatoria</taxon>
        <taxon>Monogononta</taxon>
        <taxon>Pseudotrocha</taxon>
        <taxon>Ploima</taxon>
        <taxon>Brachionidae</taxon>
        <taxon>Brachionus</taxon>
    </lineage>
</organism>
<name>A0A3M7STY8_BRAPC</name>
<gene>
    <name evidence="1" type="ORF">BpHYR1_012766</name>
</gene>
<keyword evidence="2" id="KW-1185">Reference proteome</keyword>
<dbReference type="Proteomes" id="UP000276133">
    <property type="component" value="Unassembled WGS sequence"/>
</dbReference>
<accession>A0A3M7STY8</accession>
<proteinExistence type="predicted"/>
<evidence type="ECO:0000313" key="1">
    <source>
        <dbReference type="EMBL" id="RNA39070.1"/>
    </source>
</evidence>
<sequence length="91" mass="10792">MGFAVYLIDYFYDCKLASVTIKKNLFNDIYDNRLIVLLHSEDIQNKNFNNKKPTVRSFKALYLRRANFPLNVKGCFTVQINQNLISMFFNR</sequence>